<dbReference type="InterPro" id="IPR035965">
    <property type="entry name" value="PAS-like_dom_sf"/>
</dbReference>
<dbReference type="PROSITE" id="PS50113">
    <property type="entry name" value="PAC"/>
    <property type="match status" value="1"/>
</dbReference>
<dbReference type="InterPro" id="IPR000700">
    <property type="entry name" value="PAS-assoc_C"/>
</dbReference>
<proteinExistence type="predicted"/>
<evidence type="ECO:0000313" key="4">
    <source>
        <dbReference type="EMBL" id="MVQ51635.1"/>
    </source>
</evidence>
<dbReference type="GO" id="GO:0016791">
    <property type="term" value="F:phosphatase activity"/>
    <property type="evidence" value="ECO:0007669"/>
    <property type="project" value="TreeGrafter"/>
</dbReference>
<organism evidence="4 5">
    <name type="scientific">Nocardioides agri</name>
    <dbReference type="NCBI Taxonomy" id="2682843"/>
    <lineage>
        <taxon>Bacteria</taxon>
        <taxon>Bacillati</taxon>
        <taxon>Actinomycetota</taxon>
        <taxon>Actinomycetes</taxon>
        <taxon>Propionibacteriales</taxon>
        <taxon>Nocardioidaceae</taxon>
        <taxon>Nocardioides</taxon>
    </lineage>
</organism>
<dbReference type="InterPro" id="IPR001932">
    <property type="entry name" value="PPM-type_phosphatase-like_dom"/>
</dbReference>
<dbReference type="Gene3D" id="3.60.40.10">
    <property type="entry name" value="PPM-type phosphatase domain"/>
    <property type="match status" value="1"/>
</dbReference>
<dbReference type="SUPFAM" id="SSF81606">
    <property type="entry name" value="PP2C-like"/>
    <property type="match status" value="1"/>
</dbReference>
<evidence type="ECO:0000256" key="1">
    <source>
        <dbReference type="ARBA" id="ARBA00022801"/>
    </source>
</evidence>
<dbReference type="SMART" id="SM00086">
    <property type="entry name" value="PAC"/>
    <property type="match status" value="1"/>
</dbReference>
<feature type="domain" description="PAC" evidence="2">
    <location>
        <begin position="81"/>
        <end position="133"/>
    </location>
</feature>
<dbReference type="InterPro" id="IPR000014">
    <property type="entry name" value="PAS"/>
</dbReference>
<dbReference type="Gene3D" id="3.30.450.20">
    <property type="entry name" value="PAS domain"/>
    <property type="match status" value="1"/>
</dbReference>
<dbReference type="Pfam" id="PF07228">
    <property type="entry name" value="SpoIIE"/>
    <property type="match status" value="1"/>
</dbReference>
<dbReference type="SMART" id="SM00331">
    <property type="entry name" value="PP2C_SIG"/>
    <property type="match status" value="1"/>
</dbReference>
<evidence type="ECO:0000313" key="5">
    <source>
        <dbReference type="Proteomes" id="UP000473525"/>
    </source>
</evidence>
<gene>
    <name evidence="4" type="ORF">GON03_20845</name>
</gene>
<feature type="domain" description="PPM-type phosphatase" evidence="3">
    <location>
        <begin position="228"/>
        <end position="437"/>
    </location>
</feature>
<sequence length="438" mass="46538">MQSYTDELRLRLAHEAAELGTWHWNAADDSNVWDAQMLRIYGLTAGTFDGSWDFWVESIYPDDRAQAIAVVQVAMAGCSTYVLRNRIVRPDGTIRWIEAHGKVLADEDGAPAGTIGCVRDVTDRVELERRKDAAAARALLLQQVTADFARALTPAQVASVHAESLERVRTLVGDSLSVEDEQLLDTLTSQHAIAAERAELVRRTTAISDELQYSLAPSPLPELEGFEAAAIYQPGGDVLEHVGGDWYDAVAAGPGDLLLVVGDVMGRGVRAATTMIPVRAGIRGLMTVESAPHALLAAADEMVSRDAPDDFVTVVVARLSASAGTLELCSAGHVPVVVVSPDGSTSLVGSGTGTPLGITSPSAREIERIPLPPGSVVVLVTDGVVESRERDIEEGIDRLRARVAELASGPLDTLVHEVAALADARLGDDVTVVAARVR</sequence>
<dbReference type="PANTHER" id="PTHR43156:SF2">
    <property type="entry name" value="STAGE II SPORULATION PROTEIN E"/>
    <property type="match status" value="1"/>
</dbReference>
<dbReference type="InterPro" id="IPR001610">
    <property type="entry name" value="PAC"/>
</dbReference>
<evidence type="ECO:0000259" key="3">
    <source>
        <dbReference type="PROSITE" id="PS51746"/>
    </source>
</evidence>
<keyword evidence="5" id="KW-1185">Reference proteome</keyword>
<dbReference type="PANTHER" id="PTHR43156">
    <property type="entry name" value="STAGE II SPORULATION PROTEIN E-RELATED"/>
    <property type="match status" value="1"/>
</dbReference>
<name>A0A6L6Y210_9ACTN</name>
<protein>
    <submittedName>
        <fullName evidence="4">SpoIIE family protein phosphatase</fullName>
    </submittedName>
</protein>
<dbReference type="Proteomes" id="UP000473525">
    <property type="component" value="Unassembled WGS sequence"/>
</dbReference>
<dbReference type="InterPro" id="IPR036457">
    <property type="entry name" value="PPM-type-like_dom_sf"/>
</dbReference>
<dbReference type="PROSITE" id="PS51746">
    <property type="entry name" value="PPM_2"/>
    <property type="match status" value="1"/>
</dbReference>
<dbReference type="SUPFAM" id="SSF55785">
    <property type="entry name" value="PYP-like sensor domain (PAS domain)"/>
    <property type="match status" value="1"/>
</dbReference>
<accession>A0A6L6Y210</accession>
<reference evidence="4 5" key="1">
    <citation type="submission" date="2019-12" db="EMBL/GenBank/DDBJ databases">
        <authorList>
            <person name="Huq M.A."/>
        </authorList>
    </citation>
    <scope>NUCLEOTIDE SEQUENCE [LARGE SCALE GENOMIC DNA]</scope>
    <source>
        <strain evidence="4 5">MAH-18</strain>
    </source>
</reference>
<dbReference type="RefSeq" id="WP_157346587.1">
    <property type="nucleotide sequence ID" value="NZ_WSEK01000005.1"/>
</dbReference>
<dbReference type="EMBL" id="WSEK01000005">
    <property type="protein sequence ID" value="MVQ51635.1"/>
    <property type="molecule type" value="Genomic_DNA"/>
</dbReference>
<comment type="caution">
    <text evidence="4">The sequence shown here is derived from an EMBL/GenBank/DDBJ whole genome shotgun (WGS) entry which is preliminary data.</text>
</comment>
<dbReference type="NCBIfam" id="TIGR00229">
    <property type="entry name" value="sensory_box"/>
    <property type="match status" value="1"/>
</dbReference>
<dbReference type="InterPro" id="IPR052016">
    <property type="entry name" value="Bact_Sigma-Reg"/>
</dbReference>
<dbReference type="Pfam" id="PF08447">
    <property type="entry name" value="PAS_3"/>
    <property type="match status" value="1"/>
</dbReference>
<dbReference type="InterPro" id="IPR013655">
    <property type="entry name" value="PAS_fold_3"/>
</dbReference>
<dbReference type="CDD" id="cd00130">
    <property type="entry name" value="PAS"/>
    <property type="match status" value="1"/>
</dbReference>
<evidence type="ECO:0000259" key="2">
    <source>
        <dbReference type="PROSITE" id="PS50113"/>
    </source>
</evidence>
<dbReference type="Gene3D" id="2.10.70.100">
    <property type="match status" value="1"/>
</dbReference>
<keyword evidence="1" id="KW-0378">Hydrolase</keyword>
<dbReference type="AlphaFoldDB" id="A0A6L6Y210"/>